<feature type="region of interest" description="Disordered" evidence="1">
    <location>
        <begin position="202"/>
        <end position="221"/>
    </location>
</feature>
<evidence type="ECO:0000313" key="4">
    <source>
        <dbReference type="EMBL" id="MFL0248582.1"/>
    </source>
</evidence>
<keyword evidence="2" id="KW-0732">Signal</keyword>
<evidence type="ECO:0000256" key="1">
    <source>
        <dbReference type="SAM" id="MobiDB-lite"/>
    </source>
</evidence>
<feature type="domain" description="Peptidoglycan binding-like" evidence="3">
    <location>
        <begin position="74"/>
        <end position="129"/>
    </location>
</feature>
<organism evidence="4 5">
    <name type="scientific">Candidatus Clostridium stratigraminis</name>
    <dbReference type="NCBI Taxonomy" id="3381661"/>
    <lineage>
        <taxon>Bacteria</taxon>
        <taxon>Bacillati</taxon>
        <taxon>Bacillota</taxon>
        <taxon>Clostridia</taxon>
        <taxon>Eubacteriales</taxon>
        <taxon>Clostridiaceae</taxon>
        <taxon>Clostridium</taxon>
    </lineage>
</organism>
<dbReference type="SUPFAM" id="SSF47090">
    <property type="entry name" value="PGBD-like"/>
    <property type="match status" value="2"/>
</dbReference>
<evidence type="ECO:0000313" key="5">
    <source>
        <dbReference type="Proteomes" id="UP001623591"/>
    </source>
</evidence>
<dbReference type="InterPro" id="IPR036366">
    <property type="entry name" value="PGBDSf"/>
</dbReference>
<sequence>MNKRLKSVSCALAATMTLVVLQNTVRFGSLGVDVVSAASETTSTTTTPPKTSSTSSSSTTYYASGYRMLKMGSTGSDVKNLQAILNNNGAKLAVDGIFGKLTKAAVMNYQKAKGLAVDGIVGPKTYAVLIPTSVIPTSIVKLGSRSNDVKYLQTNLNKLGYKLAVDGIFGKLTLAAVKDFQKKNALVVDGIAGPKTFGKLYEKTNTTTTPTKPTTPTTPTTPDVVTTASVVNKEDAFKKAISKDGTWIIATLKDLTFTEPLVLDGQFKNGKKDADGKDILQRKIGLYTQDNSHNVTARFSLTAPKITIMSANASIEHGTFNGDIYVAVPDFQLKDMKVNGNVYFSTKAAKDTFKMDAASSITGKQELKLLPEADVVTSASLVDNTTDFEKAISKDGKWIIATINNIKSDNELVLDGDFKNGKKNPDGSDAIQRKIALYTQAKDSAGSNVVTARFTLTAPKLTINSANARIQSGMFKGDVYVNVPNFQLVDAIVDGNMYFATQAIKDSFKADATSIITGKQEVPGSPVSQTSIKIGKVDYNAHGSGVVVAAVAMAGDKIAAVSVDEYQFMPLASITAPLPNTAKLGANYKDPATTVLASKLTNTAYYSANMKTSGGATLTWDQNMAGVQAFAKGKTIAELDAAIKANKNADGTDKDPKVDAVTSATFTSTNGYLSAILEAAKNASAASVSSTVDTSQLSNLKIGRVDYNAHGSGVVNAAAATLNNKIVATIVDEYQFMPLASITAALPNTAKLGANYKDPATTVLASKLTNTAYYSANMKTSGGATQTWDKNMAGVQEFATGKTITELDSAIKANKNADGTDKDPKVDAVTSATFTSTNGYLSAILEAAKVAK</sequence>
<dbReference type="InterPro" id="IPR036365">
    <property type="entry name" value="PGBD-like_sf"/>
</dbReference>
<evidence type="ECO:0000256" key="2">
    <source>
        <dbReference type="SAM" id="SignalP"/>
    </source>
</evidence>
<feature type="chain" id="PRO_5045184456" evidence="2">
    <location>
        <begin position="23"/>
        <end position="852"/>
    </location>
</feature>
<feature type="region of interest" description="Disordered" evidence="1">
    <location>
        <begin position="38"/>
        <end position="59"/>
    </location>
</feature>
<keyword evidence="5" id="KW-1185">Reference proteome</keyword>
<dbReference type="Proteomes" id="UP001623591">
    <property type="component" value="Unassembled WGS sequence"/>
</dbReference>
<dbReference type="RefSeq" id="WP_406771008.1">
    <property type="nucleotide sequence ID" value="NZ_JBJHZZ010000021.1"/>
</dbReference>
<feature type="domain" description="Peptidoglycan binding-like" evidence="3">
    <location>
        <begin position="145"/>
        <end position="200"/>
    </location>
</feature>
<dbReference type="Gene3D" id="3.90.1010.20">
    <property type="match status" value="2"/>
</dbReference>
<dbReference type="InterPro" id="IPR002477">
    <property type="entry name" value="Peptidoglycan-bd-like"/>
</dbReference>
<reference evidence="4 5" key="1">
    <citation type="submission" date="2024-11" db="EMBL/GenBank/DDBJ databases">
        <authorList>
            <person name="Heng Y.C."/>
            <person name="Lim A.C.H."/>
            <person name="Lee J.K.Y."/>
            <person name="Kittelmann S."/>
        </authorList>
    </citation>
    <scope>NUCLEOTIDE SEQUENCE [LARGE SCALE GENOMIC DNA]</scope>
    <source>
        <strain evidence="4 5">WILCCON 0185</strain>
    </source>
</reference>
<feature type="signal peptide" evidence="2">
    <location>
        <begin position="1"/>
        <end position="22"/>
    </location>
</feature>
<accession>A0ABW8T8S2</accession>
<dbReference type="EMBL" id="JBJHZZ010000021">
    <property type="protein sequence ID" value="MFL0248582.1"/>
    <property type="molecule type" value="Genomic_DNA"/>
</dbReference>
<dbReference type="Pfam" id="PF01471">
    <property type="entry name" value="PG_binding_1"/>
    <property type="match status" value="2"/>
</dbReference>
<name>A0ABW8T8S2_9CLOT</name>
<protein>
    <submittedName>
        <fullName evidence="4">Peptidoglycan-binding protein</fullName>
    </submittedName>
</protein>
<proteinExistence type="predicted"/>
<comment type="caution">
    <text evidence="4">The sequence shown here is derived from an EMBL/GenBank/DDBJ whole genome shotgun (WGS) entry which is preliminary data.</text>
</comment>
<gene>
    <name evidence="4" type="ORF">ACJDUG_16680</name>
</gene>
<evidence type="ECO:0000259" key="3">
    <source>
        <dbReference type="Pfam" id="PF01471"/>
    </source>
</evidence>
<feature type="compositionally biased region" description="Low complexity" evidence="1">
    <location>
        <begin position="203"/>
        <end position="221"/>
    </location>
</feature>
<dbReference type="Gene3D" id="1.10.101.10">
    <property type="entry name" value="PGBD-like superfamily/PGBD"/>
    <property type="match status" value="2"/>
</dbReference>